<dbReference type="EnsemblMetazoa" id="CLYHEMT009280.1">
    <property type="protein sequence ID" value="CLYHEMP009280.1"/>
    <property type="gene ID" value="CLYHEMG009280"/>
</dbReference>
<protein>
    <submittedName>
        <fullName evidence="2">Uncharacterized protein</fullName>
    </submittedName>
</protein>
<dbReference type="AlphaFoldDB" id="A0A7M5WLD4"/>
<dbReference type="OrthoDB" id="448446at2759"/>
<keyword evidence="3" id="KW-1185">Reference proteome</keyword>
<sequence length="124" mass="14153">MSDSEYSDNEEQSYDESEQPQSDDEEAEDLREQLRDVPLGEIKKLKDQVGLKKYNQVLFGLQNEAQEDAGDTSSGGNKEGWTKKELKRKTVDGKKDDKVLKKKSKSEPEVMSMVAYRDISDIMN</sequence>
<feature type="compositionally biased region" description="Acidic residues" evidence="1">
    <location>
        <begin position="1"/>
        <end position="29"/>
    </location>
</feature>
<feature type="compositionally biased region" description="Basic and acidic residues" evidence="1">
    <location>
        <begin position="80"/>
        <end position="99"/>
    </location>
</feature>
<evidence type="ECO:0000256" key="1">
    <source>
        <dbReference type="SAM" id="MobiDB-lite"/>
    </source>
</evidence>
<name>A0A7M5WLD4_9CNID</name>
<reference evidence="2" key="1">
    <citation type="submission" date="2021-01" db="UniProtKB">
        <authorList>
            <consortium name="EnsemblMetazoa"/>
        </authorList>
    </citation>
    <scope>IDENTIFICATION</scope>
</reference>
<organism evidence="2 3">
    <name type="scientific">Clytia hemisphaerica</name>
    <dbReference type="NCBI Taxonomy" id="252671"/>
    <lineage>
        <taxon>Eukaryota</taxon>
        <taxon>Metazoa</taxon>
        <taxon>Cnidaria</taxon>
        <taxon>Hydrozoa</taxon>
        <taxon>Hydroidolina</taxon>
        <taxon>Leptothecata</taxon>
        <taxon>Obeliida</taxon>
        <taxon>Clytiidae</taxon>
        <taxon>Clytia</taxon>
    </lineage>
</organism>
<accession>A0A7M5WLD4</accession>
<dbReference type="Proteomes" id="UP000594262">
    <property type="component" value="Unplaced"/>
</dbReference>
<dbReference type="RefSeq" id="XP_066925337.1">
    <property type="nucleotide sequence ID" value="XM_067069236.1"/>
</dbReference>
<proteinExistence type="predicted"/>
<dbReference type="GeneID" id="136812711"/>
<feature type="region of interest" description="Disordered" evidence="1">
    <location>
        <begin position="1"/>
        <end position="37"/>
    </location>
</feature>
<evidence type="ECO:0000313" key="3">
    <source>
        <dbReference type="Proteomes" id="UP000594262"/>
    </source>
</evidence>
<evidence type="ECO:0000313" key="2">
    <source>
        <dbReference type="EnsemblMetazoa" id="CLYHEMP009280.1"/>
    </source>
</evidence>
<feature type="region of interest" description="Disordered" evidence="1">
    <location>
        <begin position="62"/>
        <end position="107"/>
    </location>
</feature>